<dbReference type="GO" id="GO:0016747">
    <property type="term" value="F:acyltransferase activity, transferring groups other than amino-acyl groups"/>
    <property type="evidence" value="ECO:0007669"/>
    <property type="project" value="InterPro"/>
</dbReference>
<dbReference type="CDD" id="cd04301">
    <property type="entry name" value="NAT_SF"/>
    <property type="match status" value="1"/>
</dbReference>
<organism evidence="2 3">
    <name type="scientific">Arenicella xantha</name>
    <dbReference type="NCBI Taxonomy" id="644221"/>
    <lineage>
        <taxon>Bacteria</taxon>
        <taxon>Pseudomonadati</taxon>
        <taxon>Pseudomonadota</taxon>
        <taxon>Gammaproteobacteria</taxon>
        <taxon>Arenicellales</taxon>
        <taxon>Arenicellaceae</taxon>
        <taxon>Arenicella</taxon>
    </lineage>
</organism>
<gene>
    <name evidence="2" type="ORF">DFR28_1021033</name>
</gene>
<dbReference type="Proteomes" id="UP000253083">
    <property type="component" value="Unassembled WGS sequence"/>
</dbReference>
<dbReference type="InterPro" id="IPR016181">
    <property type="entry name" value="Acyl_CoA_acyltransferase"/>
</dbReference>
<feature type="domain" description="N-acetyltransferase" evidence="1">
    <location>
        <begin position="11"/>
        <end position="153"/>
    </location>
</feature>
<dbReference type="AlphaFoldDB" id="A0A395JLD5"/>
<keyword evidence="3" id="KW-1185">Reference proteome</keyword>
<dbReference type="RefSeq" id="WP_113954358.1">
    <property type="nucleotide sequence ID" value="NZ_QNRT01000002.1"/>
</dbReference>
<dbReference type="OrthoDB" id="9796171at2"/>
<dbReference type="InParanoid" id="A0A395JLD5"/>
<reference evidence="2 3" key="1">
    <citation type="submission" date="2018-06" db="EMBL/GenBank/DDBJ databases">
        <title>Genomic Encyclopedia of Type Strains, Phase IV (KMG-IV): sequencing the most valuable type-strain genomes for metagenomic binning, comparative biology and taxonomic classification.</title>
        <authorList>
            <person name="Goeker M."/>
        </authorList>
    </citation>
    <scope>NUCLEOTIDE SEQUENCE [LARGE SCALE GENOMIC DNA]</scope>
    <source>
        <strain evidence="2 3">DSM 24032</strain>
    </source>
</reference>
<comment type="caution">
    <text evidence="2">The sequence shown here is derived from an EMBL/GenBank/DDBJ whole genome shotgun (WGS) entry which is preliminary data.</text>
</comment>
<dbReference type="PROSITE" id="PS51186">
    <property type="entry name" value="GNAT"/>
    <property type="match status" value="1"/>
</dbReference>
<evidence type="ECO:0000313" key="2">
    <source>
        <dbReference type="EMBL" id="RBP51603.1"/>
    </source>
</evidence>
<dbReference type="SUPFAM" id="SSF55729">
    <property type="entry name" value="Acyl-CoA N-acyltransferases (Nat)"/>
    <property type="match status" value="1"/>
</dbReference>
<dbReference type="FunCoup" id="A0A395JLD5">
    <property type="interactions" value="48"/>
</dbReference>
<dbReference type="Pfam" id="PF13673">
    <property type="entry name" value="Acetyltransf_10"/>
    <property type="match status" value="1"/>
</dbReference>
<protein>
    <submittedName>
        <fullName evidence="2">ElaA protein</fullName>
    </submittedName>
</protein>
<sequence>MHKQPIHWLNKSFNELNQHEMFDLLELRQRVFIVEQECAYPDMDATDKVARHLMAWDGETLAGCTRLIGPGITYEHASIGRVAIAQAYRGTGLGRQLMERSIAEIQQRFPAQLIKIGAQQYLEGFYNSLGFVTVSDRYLEDGIPHIDMLLTPADDV</sequence>
<dbReference type="EMBL" id="QNRT01000002">
    <property type="protein sequence ID" value="RBP51603.1"/>
    <property type="molecule type" value="Genomic_DNA"/>
</dbReference>
<accession>A0A395JLD5</accession>
<name>A0A395JLD5_9GAMM</name>
<dbReference type="Gene3D" id="3.40.630.30">
    <property type="match status" value="1"/>
</dbReference>
<evidence type="ECO:0000313" key="3">
    <source>
        <dbReference type="Proteomes" id="UP000253083"/>
    </source>
</evidence>
<proteinExistence type="predicted"/>
<evidence type="ECO:0000259" key="1">
    <source>
        <dbReference type="PROSITE" id="PS51186"/>
    </source>
</evidence>
<dbReference type="InterPro" id="IPR000182">
    <property type="entry name" value="GNAT_dom"/>
</dbReference>